<feature type="transmembrane region" description="Helical" evidence="4">
    <location>
        <begin position="137"/>
        <end position="155"/>
    </location>
</feature>
<dbReference type="InterPro" id="IPR036388">
    <property type="entry name" value="WH-like_DNA-bd_sf"/>
</dbReference>
<gene>
    <name evidence="6" type="ORF">GM920_00300</name>
</gene>
<dbReference type="Proteomes" id="UP000636110">
    <property type="component" value="Unassembled WGS sequence"/>
</dbReference>
<keyword evidence="3" id="KW-0804">Transcription</keyword>
<dbReference type="CDD" id="cd06170">
    <property type="entry name" value="LuxR_C_like"/>
    <property type="match status" value="1"/>
</dbReference>
<keyword evidence="4" id="KW-0812">Transmembrane</keyword>
<accession>A0ABR6EQ15</accession>
<organism evidence="6 7">
    <name type="scientific">Pedobacter gandavensis</name>
    <dbReference type="NCBI Taxonomy" id="2679963"/>
    <lineage>
        <taxon>Bacteria</taxon>
        <taxon>Pseudomonadati</taxon>
        <taxon>Bacteroidota</taxon>
        <taxon>Sphingobacteriia</taxon>
        <taxon>Sphingobacteriales</taxon>
        <taxon>Sphingobacteriaceae</taxon>
        <taxon>Pedobacter</taxon>
    </lineage>
</organism>
<dbReference type="Pfam" id="PF00196">
    <property type="entry name" value="GerE"/>
    <property type="match status" value="1"/>
</dbReference>
<feature type="domain" description="HTH luxR-type" evidence="5">
    <location>
        <begin position="243"/>
        <end position="308"/>
    </location>
</feature>
<dbReference type="PRINTS" id="PR00038">
    <property type="entry name" value="HTHLUXR"/>
</dbReference>
<sequence>MVVFGSEMHLITFILVICELMMLAVQLYRYLLCPEDKPLLWYLILLGLLLFYNITCGLLPDPELPLPIVFQNIIAYGAGFLMASYFPFYFYKSFDLKLLRFHAFYGAQLFLIVPYLLFFVLLYGIGGDLDFAMRYGLIVPFGYSIYMMWAIFSAIKVKFKTKQASLYCSDTVEVFGVYCAVLPWACLSLFTYFNITQWLEVLLTNFGFLFLTVMFTVRSVVKARIQEEQKLTGFASRQHRFQKRCENFGLTPREKKIAELLCSGLMYKEIAGLEFISEKTVDTHIRHIFFKTGVNKKIELMQKLGFADEFMHSHNPLYS</sequence>
<keyword evidence="4" id="KW-1133">Transmembrane helix</keyword>
<evidence type="ECO:0000259" key="5">
    <source>
        <dbReference type="PROSITE" id="PS50043"/>
    </source>
</evidence>
<feature type="transmembrane region" description="Helical" evidence="4">
    <location>
        <begin position="175"/>
        <end position="195"/>
    </location>
</feature>
<keyword evidence="2" id="KW-0238">DNA-binding</keyword>
<evidence type="ECO:0000256" key="4">
    <source>
        <dbReference type="SAM" id="Phobius"/>
    </source>
</evidence>
<evidence type="ECO:0000313" key="6">
    <source>
        <dbReference type="EMBL" id="MBB2147338.1"/>
    </source>
</evidence>
<feature type="transmembrane region" description="Helical" evidence="4">
    <location>
        <begin position="103"/>
        <end position="125"/>
    </location>
</feature>
<protein>
    <submittedName>
        <fullName evidence="6">LuxR family transcriptional regulator</fullName>
    </submittedName>
</protein>
<dbReference type="Gene3D" id="1.10.10.10">
    <property type="entry name" value="Winged helix-like DNA-binding domain superfamily/Winged helix DNA-binding domain"/>
    <property type="match status" value="1"/>
</dbReference>
<keyword evidence="1" id="KW-0805">Transcription regulation</keyword>
<feature type="transmembrane region" description="Helical" evidence="4">
    <location>
        <begin position="66"/>
        <end position="91"/>
    </location>
</feature>
<proteinExistence type="predicted"/>
<dbReference type="SUPFAM" id="SSF46894">
    <property type="entry name" value="C-terminal effector domain of the bipartite response regulators"/>
    <property type="match status" value="1"/>
</dbReference>
<feature type="transmembrane region" description="Helical" evidence="4">
    <location>
        <begin position="39"/>
        <end position="60"/>
    </location>
</feature>
<evidence type="ECO:0000313" key="7">
    <source>
        <dbReference type="Proteomes" id="UP000636110"/>
    </source>
</evidence>
<feature type="transmembrane region" description="Helical" evidence="4">
    <location>
        <begin position="12"/>
        <end position="32"/>
    </location>
</feature>
<dbReference type="EMBL" id="WNXC01000001">
    <property type="protein sequence ID" value="MBB2147338.1"/>
    <property type="molecule type" value="Genomic_DNA"/>
</dbReference>
<dbReference type="RefSeq" id="WP_182952620.1">
    <property type="nucleotide sequence ID" value="NZ_WNXC01000001.1"/>
</dbReference>
<keyword evidence="7" id="KW-1185">Reference proteome</keyword>
<feature type="transmembrane region" description="Helical" evidence="4">
    <location>
        <begin position="201"/>
        <end position="221"/>
    </location>
</feature>
<dbReference type="PANTHER" id="PTHR44688:SF16">
    <property type="entry name" value="DNA-BINDING TRANSCRIPTIONAL ACTIVATOR DEVR_DOSR"/>
    <property type="match status" value="1"/>
</dbReference>
<evidence type="ECO:0000256" key="2">
    <source>
        <dbReference type="ARBA" id="ARBA00023125"/>
    </source>
</evidence>
<dbReference type="SMART" id="SM00421">
    <property type="entry name" value="HTH_LUXR"/>
    <property type="match status" value="1"/>
</dbReference>
<dbReference type="PANTHER" id="PTHR44688">
    <property type="entry name" value="DNA-BINDING TRANSCRIPTIONAL ACTIVATOR DEVR_DOSR"/>
    <property type="match status" value="1"/>
</dbReference>
<dbReference type="InterPro" id="IPR000792">
    <property type="entry name" value="Tscrpt_reg_LuxR_C"/>
</dbReference>
<dbReference type="PROSITE" id="PS50043">
    <property type="entry name" value="HTH_LUXR_2"/>
    <property type="match status" value="1"/>
</dbReference>
<name>A0ABR6EQ15_9SPHI</name>
<dbReference type="InterPro" id="IPR016032">
    <property type="entry name" value="Sig_transdc_resp-reg_C-effctor"/>
</dbReference>
<keyword evidence="4" id="KW-0472">Membrane</keyword>
<evidence type="ECO:0000256" key="3">
    <source>
        <dbReference type="ARBA" id="ARBA00023163"/>
    </source>
</evidence>
<comment type="caution">
    <text evidence="6">The sequence shown here is derived from an EMBL/GenBank/DDBJ whole genome shotgun (WGS) entry which is preliminary data.</text>
</comment>
<evidence type="ECO:0000256" key="1">
    <source>
        <dbReference type="ARBA" id="ARBA00023015"/>
    </source>
</evidence>
<reference evidence="6 7" key="1">
    <citation type="submission" date="2019-11" db="EMBL/GenBank/DDBJ databases">
        <title>Description of Pedobacter sp. LMG 31462T.</title>
        <authorList>
            <person name="Carlier A."/>
            <person name="Qi S."/>
            <person name="Vandamme P."/>
        </authorList>
    </citation>
    <scope>NUCLEOTIDE SEQUENCE [LARGE SCALE GENOMIC DNA]</scope>
    <source>
        <strain evidence="6 7">LMG 31462</strain>
    </source>
</reference>